<keyword evidence="1" id="KW-1133">Transmembrane helix</keyword>
<feature type="transmembrane region" description="Helical" evidence="1">
    <location>
        <begin position="6"/>
        <end position="27"/>
    </location>
</feature>
<sequence length="184" mass="20084">MANTNWIPIASTALGAVIALGGALLAGARNDRGQRRRDRESDRLKTYVDFALALDIAHAALREVARIPSDDTERYTAASSAVQQSGLYGVRERLLMSASVALVTDGEAAFVRLIGIRNAVRSGVMLSTPEFHEVYHPFAEALWTFRVSTRVELGQNLLRPGDLDRESWSEREGCALCGKVENPG</sequence>
<keyword evidence="1" id="KW-0472">Membrane</keyword>
<keyword evidence="1" id="KW-0812">Transmembrane</keyword>
<evidence type="ECO:0000256" key="1">
    <source>
        <dbReference type="SAM" id="Phobius"/>
    </source>
</evidence>
<protein>
    <submittedName>
        <fullName evidence="2">Uncharacterized protein</fullName>
    </submittedName>
</protein>
<evidence type="ECO:0000313" key="3">
    <source>
        <dbReference type="Proteomes" id="UP001596203"/>
    </source>
</evidence>
<organism evidence="2 3">
    <name type="scientific">Plantactinospora solaniradicis</name>
    <dbReference type="NCBI Taxonomy" id="1723736"/>
    <lineage>
        <taxon>Bacteria</taxon>
        <taxon>Bacillati</taxon>
        <taxon>Actinomycetota</taxon>
        <taxon>Actinomycetes</taxon>
        <taxon>Micromonosporales</taxon>
        <taxon>Micromonosporaceae</taxon>
        <taxon>Plantactinospora</taxon>
    </lineage>
</organism>
<proteinExistence type="predicted"/>
<dbReference type="EMBL" id="JBHSPR010000002">
    <property type="protein sequence ID" value="MFC6015634.1"/>
    <property type="molecule type" value="Genomic_DNA"/>
</dbReference>
<dbReference type="RefSeq" id="WP_377417989.1">
    <property type="nucleotide sequence ID" value="NZ_JBHSPR010000002.1"/>
</dbReference>
<keyword evidence="3" id="KW-1185">Reference proteome</keyword>
<gene>
    <name evidence="2" type="ORF">ACFP2T_05440</name>
</gene>
<dbReference type="Proteomes" id="UP001596203">
    <property type="component" value="Unassembled WGS sequence"/>
</dbReference>
<comment type="caution">
    <text evidence="2">The sequence shown here is derived from an EMBL/GenBank/DDBJ whole genome shotgun (WGS) entry which is preliminary data.</text>
</comment>
<reference evidence="3" key="1">
    <citation type="journal article" date="2019" name="Int. J. Syst. Evol. Microbiol.">
        <title>The Global Catalogue of Microorganisms (GCM) 10K type strain sequencing project: providing services to taxonomists for standard genome sequencing and annotation.</title>
        <authorList>
            <consortium name="The Broad Institute Genomics Platform"/>
            <consortium name="The Broad Institute Genome Sequencing Center for Infectious Disease"/>
            <person name="Wu L."/>
            <person name="Ma J."/>
        </authorList>
    </citation>
    <scope>NUCLEOTIDE SEQUENCE [LARGE SCALE GENOMIC DNA]</scope>
    <source>
        <strain evidence="3">ZS-35-S2</strain>
    </source>
</reference>
<accession>A0ABW1K3W6</accession>
<evidence type="ECO:0000313" key="2">
    <source>
        <dbReference type="EMBL" id="MFC6015634.1"/>
    </source>
</evidence>
<name>A0ABW1K3W6_9ACTN</name>